<dbReference type="EMBL" id="DVOO01000030">
    <property type="protein sequence ID" value="HIV26143.1"/>
    <property type="molecule type" value="Genomic_DNA"/>
</dbReference>
<dbReference type="GO" id="GO:0005737">
    <property type="term" value="C:cytoplasm"/>
    <property type="evidence" value="ECO:0007669"/>
    <property type="project" value="TreeGrafter"/>
</dbReference>
<keyword evidence="1 7" id="KW-0436">Ligase</keyword>
<dbReference type="SUPFAM" id="SSF55681">
    <property type="entry name" value="Class II aaRS and biotin synthetases"/>
    <property type="match status" value="1"/>
</dbReference>
<evidence type="ECO:0000313" key="8">
    <source>
        <dbReference type="Proteomes" id="UP000824169"/>
    </source>
</evidence>
<keyword evidence="3" id="KW-0067">ATP-binding</keyword>
<dbReference type="PANTHER" id="PTHR12835">
    <property type="entry name" value="BIOTIN PROTEIN LIGASE"/>
    <property type="match status" value="1"/>
</dbReference>
<evidence type="ECO:0000256" key="5">
    <source>
        <dbReference type="ARBA" id="ARBA00024227"/>
    </source>
</evidence>
<dbReference type="Pfam" id="PF02237">
    <property type="entry name" value="BPL_C"/>
    <property type="match status" value="1"/>
</dbReference>
<dbReference type="GO" id="GO:0005524">
    <property type="term" value="F:ATP binding"/>
    <property type="evidence" value="ECO:0007669"/>
    <property type="project" value="UniProtKB-KW"/>
</dbReference>
<evidence type="ECO:0000313" key="7">
    <source>
        <dbReference type="EMBL" id="HIV26143.1"/>
    </source>
</evidence>
<dbReference type="Gene3D" id="3.30.930.10">
    <property type="entry name" value="Bira Bifunctional Protein, Domain 2"/>
    <property type="match status" value="1"/>
</dbReference>
<dbReference type="PANTHER" id="PTHR12835:SF5">
    <property type="entry name" value="BIOTIN--PROTEIN LIGASE"/>
    <property type="match status" value="1"/>
</dbReference>
<gene>
    <name evidence="7" type="ORF">IAB71_10275</name>
</gene>
<dbReference type="Pfam" id="PF03099">
    <property type="entry name" value="BPL_LplA_LipB"/>
    <property type="match status" value="1"/>
</dbReference>
<protein>
    <recommendedName>
        <fullName evidence="5">biotin--[biotin carboxyl-carrier protein] ligase</fullName>
        <ecNumber evidence="5">6.3.4.15</ecNumber>
    </recommendedName>
</protein>
<evidence type="ECO:0000256" key="3">
    <source>
        <dbReference type="ARBA" id="ARBA00022840"/>
    </source>
</evidence>
<dbReference type="Proteomes" id="UP000824169">
    <property type="component" value="Unassembled WGS sequence"/>
</dbReference>
<evidence type="ECO:0000256" key="2">
    <source>
        <dbReference type="ARBA" id="ARBA00022741"/>
    </source>
</evidence>
<dbReference type="InterPro" id="IPR045864">
    <property type="entry name" value="aa-tRNA-synth_II/BPL/LPL"/>
</dbReference>
<comment type="caution">
    <text evidence="7">The sequence shown here is derived from an EMBL/GenBank/DDBJ whole genome shotgun (WGS) entry which is preliminary data.</text>
</comment>
<reference evidence="7" key="2">
    <citation type="journal article" date="2021" name="PeerJ">
        <title>Extensive microbial diversity within the chicken gut microbiome revealed by metagenomics and culture.</title>
        <authorList>
            <person name="Gilroy R."/>
            <person name="Ravi A."/>
            <person name="Getino M."/>
            <person name="Pursley I."/>
            <person name="Horton D.L."/>
            <person name="Alikhan N.F."/>
            <person name="Baker D."/>
            <person name="Gharbi K."/>
            <person name="Hall N."/>
            <person name="Watson M."/>
            <person name="Adriaenssens E.M."/>
            <person name="Foster-Nyarko E."/>
            <person name="Jarju S."/>
            <person name="Secka A."/>
            <person name="Antonio M."/>
            <person name="Oren A."/>
            <person name="Chaudhuri R.R."/>
            <person name="La Ragione R."/>
            <person name="Hildebrand F."/>
            <person name="Pallen M.J."/>
        </authorList>
    </citation>
    <scope>NUCLEOTIDE SEQUENCE</scope>
    <source>
        <strain evidence="7">CHK188-20938</strain>
    </source>
</reference>
<dbReference type="InterPro" id="IPR004408">
    <property type="entry name" value="Biotin_CoA_COase_ligase"/>
</dbReference>
<dbReference type="InterPro" id="IPR004143">
    <property type="entry name" value="BPL_LPL_catalytic"/>
</dbReference>
<organism evidence="7 8">
    <name type="scientific">Candidatus Scatomonas pullistercoris</name>
    <dbReference type="NCBI Taxonomy" id="2840920"/>
    <lineage>
        <taxon>Bacteria</taxon>
        <taxon>Bacillati</taxon>
        <taxon>Bacillota</taxon>
        <taxon>Clostridia</taxon>
        <taxon>Lachnospirales</taxon>
        <taxon>Lachnospiraceae</taxon>
        <taxon>Lachnospiraceae incertae sedis</taxon>
        <taxon>Candidatus Scatomonas</taxon>
    </lineage>
</organism>
<dbReference type="InterPro" id="IPR008988">
    <property type="entry name" value="Transcriptional_repressor_C"/>
</dbReference>
<sequence>MSLERLKTEQIERRLKESEAGCSLFYRETVDSTNDWAKKEGQAGAKEGSIYLAERQAAGKGRRGRVWESPAGTSLSMSLLLRPGVRREHVSMLTLVMGLAAARGIRQVSGLEAEIKWPNDVVYGGKKLCGILTELAPRGDFVVIGTGINVNTEEFPEALRDRATSLYLELGRKVSREETAAAVFTEFFRYYRRFLETENLELFREDYNSLLANRGRHVRVMDLRTPFEGTALGINELGELLVRRDDTGETEAVYAGEVSVRGIYGYV</sequence>
<dbReference type="PROSITE" id="PS51733">
    <property type="entry name" value="BPL_LPL_CATALYTIC"/>
    <property type="match status" value="1"/>
</dbReference>
<dbReference type="InterPro" id="IPR003142">
    <property type="entry name" value="BPL_C"/>
</dbReference>
<accession>A0A9D1TBG7</accession>
<dbReference type="GO" id="GO:0016740">
    <property type="term" value="F:transferase activity"/>
    <property type="evidence" value="ECO:0007669"/>
    <property type="project" value="UniProtKB-ARBA"/>
</dbReference>
<proteinExistence type="predicted"/>
<keyword evidence="4" id="KW-0092">Biotin</keyword>
<dbReference type="GO" id="GO:0004077">
    <property type="term" value="F:biotin--[biotin carboxyl-carrier protein] ligase activity"/>
    <property type="evidence" value="ECO:0007669"/>
    <property type="project" value="UniProtKB-EC"/>
</dbReference>
<evidence type="ECO:0000256" key="1">
    <source>
        <dbReference type="ARBA" id="ARBA00022598"/>
    </source>
</evidence>
<keyword evidence="2" id="KW-0547">Nucleotide-binding</keyword>
<name>A0A9D1TBG7_9FIRM</name>
<dbReference type="AlphaFoldDB" id="A0A9D1TBG7"/>
<dbReference type="NCBIfam" id="TIGR00121">
    <property type="entry name" value="birA_ligase"/>
    <property type="match status" value="1"/>
</dbReference>
<feature type="domain" description="BPL/LPL catalytic" evidence="6">
    <location>
        <begin position="9"/>
        <end position="195"/>
    </location>
</feature>
<dbReference type="GO" id="GO:0009249">
    <property type="term" value="P:protein lipoylation"/>
    <property type="evidence" value="ECO:0007669"/>
    <property type="project" value="UniProtKB-ARBA"/>
</dbReference>
<reference evidence="7" key="1">
    <citation type="submission" date="2020-10" db="EMBL/GenBank/DDBJ databases">
        <authorList>
            <person name="Gilroy R."/>
        </authorList>
    </citation>
    <scope>NUCLEOTIDE SEQUENCE</scope>
    <source>
        <strain evidence="7">CHK188-20938</strain>
    </source>
</reference>
<dbReference type="CDD" id="cd16442">
    <property type="entry name" value="BPL"/>
    <property type="match status" value="1"/>
</dbReference>
<dbReference type="EC" id="6.3.4.15" evidence="5"/>
<dbReference type="Gene3D" id="2.30.30.100">
    <property type="match status" value="1"/>
</dbReference>
<dbReference type="SUPFAM" id="SSF50037">
    <property type="entry name" value="C-terminal domain of transcriptional repressors"/>
    <property type="match status" value="1"/>
</dbReference>
<evidence type="ECO:0000256" key="4">
    <source>
        <dbReference type="ARBA" id="ARBA00023267"/>
    </source>
</evidence>
<evidence type="ECO:0000259" key="6">
    <source>
        <dbReference type="PROSITE" id="PS51733"/>
    </source>
</evidence>